<evidence type="ECO:0000256" key="6">
    <source>
        <dbReference type="RuleBase" id="RU363041"/>
    </source>
</evidence>
<feature type="transmembrane region" description="Helical" evidence="6">
    <location>
        <begin position="178"/>
        <end position="197"/>
    </location>
</feature>
<protein>
    <recommendedName>
        <fullName evidence="6">Probable membrane transporter protein</fullName>
    </recommendedName>
</protein>
<accession>A0A077ULX1</accession>
<reference evidence="7 8" key="1">
    <citation type="submission" date="2014-05" db="EMBL/GenBank/DDBJ databases">
        <authorList>
            <person name="Aslett A.Martin."/>
            <person name="De Silva Nishadi"/>
        </authorList>
    </citation>
    <scope>NUCLEOTIDE SEQUENCE [LARGE SCALE GENOMIC DNA]</scope>
</reference>
<keyword evidence="6" id="KW-1003">Cell membrane</keyword>
<name>A0A077ULX1_9STAP</name>
<evidence type="ECO:0000256" key="3">
    <source>
        <dbReference type="ARBA" id="ARBA00022692"/>
    </source>
</evidence>
<feature type="transmembrane region" description="Helical" evidence="6">
    <location>
        <begin position="107"/>
        <end position="128"/>
    </location>
</feature>
<dbReference type="InterPro" id="IPR051598">
    <property type="entry name" value="TSUP/Inactive_protease-like"/>
</dbReference>
<evidence type="ECO:0000256" key="4">
    <source>
        <dbReference type="ARBA" id="ARBA00022989"/>
    </source>
</evidence>
<feature type="transmembrane region" description="Helical" evidence="6">
    <location>
        <begin position="82"/>
        <end position="101"/>
    </location>
</feature>
<feature type="transmembrane region" description="Helical" evidence="6">
    <location>
        <begin position="209"/>
        <end position="227"/>
    </location>
</feature>
<gene>
    <name evidence="7" type="ORF">ERS140147_01207</name>
</gene>
<dbReference type="GO" id="GO:0005886">
    <property type="term" value="C:plasma membrane"/>
    <property type="evidence" value="ECO:0007669"/>
    <property type="project" value="UniProtKB-SubCell"/>
</dbReference>
<evidence type="ECO:0000256" key="5">
    <source>
        <dbReference type="ARBA" id="ARBA00023136"/>
    </source>
</evidence>
<evidence type="ECO:0000313" key="7">
    <source>
        <dbReference type="EMBL" id="CDR28082.1"/>
    </source>
</evidence>
<feature type="transmembrane region" description="Helical" evidence="6">
    <location>
        <begin position="7"/>
        <end position="36"/>
    </location>
</feature>
<organism evidence="7 8">
    <name type="scientific">Staphylococcus schweitzeri</name>
    <dbReference type="NCBI Taxonomy" id="1654388"/>
    <lineage>
        <taxon>Bacteria</taxon>
        <taxon>Bacillati</taxon>
        <taxon>Bacillota</taxon>
        <taxon>Bacilli</taxon>
        <taxon>Bacillales</taxon>
        <taxon>Staphylococcaceae</taxon>
        <taxon>Staphylococcus</taxon>
    </lineage>
</organism>
<dbReference type="AlphaFoldDB" id="A0A077ULX1"/>
<dbReference type="InterPro" id="IPR002781">
    <property type="entry name" value="TM_pro_TauE-like"/>
</dbReference>
<feature type="transmembrane region" description="Helical" evidence="6">
    <location>
        <begin position="233"/>
        <end position="251"/>
    </location>
</feature>
<keyword evidence="4 6" id="KW-1133">Transmembrane helix</keyword>
<keyword evidence="3 6" id="KW-0812">Transmembrane</keyword>
<evidence type="ECO:0000256" key="2">
    <source>
        <dbReference type="ARBA" id="ARBA00009142"/>
    </source>
</evidence>
<evidence type="ECO:0000313" key="8">
    <source>
        <dbReference type="Proteomes" id="UP000044616"/>
    </source>
</evidence>
<dbReference type="EMBL" id="CCEH01000008">
    <property type="protein sequence ID" value="CDR28082.1"/>
    <property type="molecule type" value="Genomic_DNA"/>
</dbReference>
<dbReference type="PANTHER" id="PTHR43701">
    <property type="entry name" value="MEMBRANE TRANSPORTER PROTEIN MJ0441-RELATED"/>
    <property type="match status" value="1"/>
</dbReference>
<dbReference type="PANTHER" id="PTHR43701:SF13">
    <property type="entry name" value="MEMBRANE TRANSPORTER PROTEIN YRKJ-RELATED"/>
    <property type="match status" value="1"/>
</dbReference>
<comment type="subcellular location">
    <subcellularLocation>
        <location evidence="6">Cell membrane</location>
        <topology evidence="6">Multi-pass membrane protein</topology>
    </subcellularLocation>
    <subcellularLocation>
        <location evidence="1">Membrane</location>
        <topology evidence="1">Multi-pass membrane protein</topology>
    </subcellularLocation>
</comment>
<sequence>MIDITTIFVMLTIGMVGGFISGLVGIGGAIIIYPAILLLPSLFGTHEYTPYLASGLTSSQVFFSTMSGSLKAYKKDGFSKKLVLNMGSGMIFGSILGAILANFFNSAFINFVYIFIALLSLVFMSINIKPTSEHDKFNSTLIVIVGIVIGILSGIVGAGGAFIIIPVLLVLFKLPMNTVVVNSIMIAFMSSIGTFTIKLFQGYIPIESAIFLIISGAIFAPLGLKVGNKIPDVIQKWIVSTLIILAIIQLLF</sequence>
<feature type="transmembrane region" description="Helical" evidence="6">
    <location>
        <begin position="140"/>
        <end position="172"/>
    </location>
</feature>
<comment type="similarity">
    <text evidence="2 6">Belongs to the 4-toluene sulfonate uptake permease (TSUP) (TC 2.A.102) family.</text>
</comment>
<keyword evidence="5 6" id="KW-0472">Membrane</keyword>
<dbReference type="Pfam" id="PF01925">
    <property type="entry name" value="TauE"/>
    <property type="match status" value="1"/>
</dbReference>
<proteinExistence type="inferred from homology"/>
<evidence type="ECO:0000256" key="1">
    <source>
        <dbReference type="ARBA" id="ARBA00004141"/>
    </source>
</evidence>
<dbReference type="Proteomes" id="UP000044616">
    <property type="component" value="Unassembled WGS sequence"/>
</dbReference>